<evidence type="ECO:0000313" key="10">
    <source>
        <dbReference type="Proteomes" id="UP000824133"/>
    </source>
</evidence>
<evidence type="ECO:0000313" key="9">
    <source>
        <dbReference type="EMBL" id="HIY80368.1"/>
    </source>
</evidence>
<dbReference type="InterPro" id="IPR011606">
    <property type="entry name" value="Brnchd-chn_aa_trnsp_permease"/>
</dbReference>
<evidence type="ECO:0000256" key="4">
    <source>
        <dbReference type="ARBA" id="ARBA00022475"/>
    </source>
</evidence>
<evidence type="ECO:0000256" key="5">
    <source>
        <dbReference type="ARBA" id="ARBA00022692"/>
    </source>
</evidence>
<accession>A0A9D2CGY2</accession>
<evidence type="ECO:0000256" key="3">
    <source>
        <dbReference type="ARBA" id="ARBA00022448"/>
    </source>
</evidence>
<protein>
    <submittedName>
        <fullName evidence="9">AzlC family ABC transporter permease</fullName>
    </submittedName>
</protein>
<keyword evidence="5 8" id="KW-0812">Transmembrane</keyword>
<sequence length="234" mass="23672">MPTRADLSAALRAALPVMLGYVTIGIPCGVMAAEVGLGPAAAFLLSSTFYSGAGQFMMAALALAGTPLASMIASVALVSTRQLLYSAALSPYLASAPRPLATLFAATVTDESFGVNLDRFAADEAWGPERATAVNLMSMLSWAFANALGAAVGPALAIPTTVMSFAMTSIFVCLLVSRSWTFVTAAVVSVSVASVLLLKALGVGSVSVLVGALAGIAAGLACGSFEREGRGSRR</sequence>
<gene>
    <name evidence="9" type="ORF">IAA42_08065</name>
</gene>
<dbReference type="Pfam" id="PF03591">
    <property type="entry name" value="AzlC"/>
    <property type="match status" value="1"/>
</dbReference>
<comment type="similarity">
    <text evidence="2">Belongs to the AzlC family.</text>
</comment>
<comment type="subcellular location">
    <subcellularLocation>
        <location evidence="1">Cell membrane</location>
        <topology evidence="1">Multi-pass membrane protein</topology>
    </subcellularLocation>
</comment>
<dbReference type="EMBL" id="DXCP01000059">
    <property type="protein sequence ID" value="HIY80368.1"/>
    <property type="molecule type" value="Genomic_DNA"/>
</dbReference>
<feature type="transmembrane region" description="Helical" evidence="8">
    <location>
        <begin position="170"/>
        <end position="197"/>
    </location>
</feature>
<keyword evidence="4" id="KW-1003">Cell membrane</keyword>
<dbReference type="PANTHER" id="PTHR34979">
    <property type="entry name" value="INNER MEMBRANE PROTEIN YGAZ"/>
    <property type="match status" value="1"/>
</dbReference>
<evidence type="ECO:0000256" key="8">
    <source>
        <dbReference type="SAM" id="Phobius"/>
    </source>
</evidence>
<feature type="transmembrane region" description="Helical" evidence="8">
    <location>
        <begin position="56"/>
        <end position="78"/>
    </location>
</feature>
<reference evidence="9" key="1">
    <citation type="journal article" date="2021" name="PeerJ">
        <title>Extensive microbial diversity within the chicken gut microbiome revealed by metagenomics and culture.</title>
        <authorList>
            <person name="Gilroy R."/>
            <person name="Ravi A."/>
            <person name="Getino M."/>
            <person name="Pursley I."/>
            <person name="Horton D.L."/>
            <person name="Alikhan N.F."/>
            <person name="Baker D."/>
            <person name="Gharbi K."/>
            <person name="Hall N."/>
            <person name="Watson M."/>
            <person name="Adriaenssens E.M."/>
            <person name="Foster-Nyarko E."/>
            <person name="Jarju S."/>
            <person name="Secka A."/>
            <person name="Antonio M."/>
            <person name="Oren A."/>
            <person name="Chaudhuri R.R."/>
            <person name="La Ragione R."/>
            <person name="Hildebrand F."/>
            <person name="Pallen M.J."/>
        </authorList>
    </citation>
    <scope>NUCLEOTIDE SEQUENCE</scope>
    <source>
        <strain evidence="9">ChiHjej10B9-743</strain>
    </source>
</reference>
<evidence type="ECO:0000256" key="1">
    <source>
        <dbReference type="ARBA" id="ARBA00004651"/>
    </source>
</evidence>
<dbReference type="PANTHER" id="PTHR34979:SF1">
    <property type="entry name" value="INNER MEMBRANE PROTEIN YGAZ"/>
    <property type="match status" value="1"/>
</dbReference>
<proteinExistence type="inferred from homology"/>
<comment type="caution">
    <text evidence="9">The sequence shown here is derived from an EMBL/GenBank/DDBJ whole genome shotgun (WGS) entry which is preliminary data.</text>
</comment>
<name>A0A9D2CGY2_9ACTN</name>
<dbReference type="GO" id="GO:1903785">
    <property type="term" value="P:L-valine transmembrane transport"/>
    <property type="evidence" value="ECO:0007669"/>
    <property type="project" value="TreeGrafter"/>
</dbReference>
<evidence type="ECO:0000256" key="2">
    <source>
        <dbReference type="ARBA" id="ARBA00010735"/>
    </source>
</evidence>
<feature type="transmembrane region" description="Helical" evidence="8">
    <location>
        <begin position="20"/>
        <end position="44"/>
    </location>
</feature>
<feature type="transmembrane region" description="Helical" evidence="8">
    <location>
        <begin position="203"/>
        <end position="225"/>
    </location>
</feature>
<keyword evidence="3" id="KW-0813">Transport</keyword>
<dbReference type="Proteomes" id="UP000824133">
    <property type="component" value="Unassembled WGS sequence"/>
</dbReference>
<keyword evidence="6 8" id="KW-1133">Transmembrane helix</keyword>
<dbReference type="GO" id="GO:0005886">
    <property type="term" value="C:plasma membrane"/>
    <property type="evidence" value="ECO:0007669"/>
    <property type="project" value="UniProtKB-SubCell"/>
</dbReference>
<organism evidence="9 10">
    <name type="scientific">Candidatus Olsenella excrementavium</name>
    <dbReference type="NCBI Taxonomy" id="2838709"/>
    <lineage>
        <taxon>Bacteria</taxon>
        <taxon>Bacillati</taxon>
        <taxon>Actinomycetota</taxon>
        <taxon>Coriobacteriia</taxon>
        <taxon>Coriobacteriales</taxon>
        <taxon>Atopobiaceae</taxon>
        <taxon>Olsenella</taxon>
    </lineage>
</organism>
<dbReference type="AlphaFoldDB" id="A0A9D2CGY2"/>
<evidence type="ECO:0000256" key="6">
    <source>
        <dbReference type="ARBA" id="ARBA00022989"/>
    </source>
</evidence>
<keyword evidence="7 8" id="KW-0472">Membrane</keyword>
<evidence type="ECO:0000256" key="7">
    <source>
        <dbReference type="ARBA" id="ARBA00023136"/>
    </source>
</evidence>
<reference evidence="9" key="2">
    <citation type="submission" date="2021-04" db="EMBL/GenBank/DDBJ databases">
        <authorList>
            <person name="Gilroy R."/>
        </authorList>
    </citation>
    <scope>NUCLEOTIDE SEQUENCE</scope>
    <source>
        <strain evidence="9">ChiHjej10B9-743</strain>
    </source>
</reference>